<feature type="compositionally biased region" description="Polar residues" evidence="6">
    <location>
        <begin position="559"/>
        <end position="594"/>
    </location>
</feature>
<keyword evidence="5" id="KW-0539">Nucleus</keyword>
<dbReference type="Pfam" id="PF10189">
    <property type="entry name" value="Ints3_N"/>
    <property type="match status" value="1"/>
</dbReference>
<dbReference type="GO" id="GO:0005737">
    <property type="term" value="C:cytoplasm"/>
    <property type="evidence" value="ECO:0007669"/>
    <property type="project" value="UniProtKB-SubCell"/>
</dbReference>
<dbReference type="EMBL" id="FR824056">
    <property type="protein sequence ID" value="CCA15442.1"/>
    <property type="molecule type" value="Genomic_DNA"/>
</dbReference>
<evidence type="ECO:0000256" key="3">
    <source>
        <dbReference type="ARBA" id="ARBA00006130"/>
    </source>
</evidence>
<proteinExistence type="inferred from homology"/>
<evidence type="ECO:0000259" key="7">
    <source>
        <dbReference type="Pfam" id="PF10189"/>
    </source>
</evidence>
<dbReference type="GO" id="GO:0005634">
    <property type="term" value="C:nucleus"/>
    <property type="evidence" value="ECO:0007669"/>
    <property type="project" value="UniProtKB-SubCell"/>
</dbReference>
<feature type="compositionally biased region" description="Basic and acidic residues" evidence="6">
    <location>
        <begin position="22"/>
        <end position="44"/>
    </location>
</feature>
<dbReference type="InterPro" id="IPR045334">
    <property type="entry name" value="INTS3"/>
</dbReference>
<gene>
    <name evidence="9" type="primary">AlNc14C11G1384</name>
    <name evidence="9" type="ORF">ALNC14_015850</name>
</gene>
<feature type="region of interest" description="Disordered" evidence="6">
    <location>
        <begin position="1"/>
        <end position="60"/>
    </location>
</feature>
<accession>F0W305</accession>
<feature type="compositionally biased region" description="Polar residues" evidence="6">
    <location>
        <begin position="45"/>
        <end position="59"/>
    </location>
</feature>
<evidence type="ECO:0000259" key="8">
    <source>
        <dbReference type="Pfam" id="PF24566"/>
    </source>
</evidence>
<dbReference type="PANTHER" id="PTHR13587:SF7">
    <property type="entry name" value="INTEGRATOR COMPLEX SUBUNIT 3"/>
    <property type="match status" value="1"/>
</dbReference>
<reference evidence="9" key="1">
    <citation type="journal article" date="2011" name="PLoS Biol.">
        <title>Gene gain and loss during evolution of obligate parasitism in the white rust pathogen of Arabidopsis thaliana.</title>
        <authorList>
            <person name="Kemen E."/>
            <person name="Gardiner A."/>
            <person name="Schultz-Larsen T."/>
            <person name="Kemen A.C."/>
            <person name="Balmuth A.L."/>
            <person name="Robert-Seilaniantz A."/>
            <person name="Bailey K."/>
            <person name="Holub E."/>
            <person name="Studholme D.J."/>
            <person name="Maclean D."/>
            <person name="Jones J.D."/>
        </authorList>
    </citation>
    <scope>NUCLEOTIDE SEQUENCE</scope>
</reference>
<reference evidence="9" key="2">
    <citation type="submission" date="2011-02" db="EMBL/GenBank/DDBJ databases">
        <authorList>
            <person name="MacLean D."/>
        </authorList>
    </citation>
    <scope>NUCLEOTIDE SEQUENCE</scope>
</reference>
<dbReference type="InterPro" id="IPR019333">
    <property type="entry name" value="INTS3_N"/>
</dbReference>
<evidence type="ECO:0000256" key="1">
    <source>
        <dbReference type="ARBA" id="ARBA00004123"/>
    </source>
</evidence>
<evidence type="ECO:0000256" key="4">
    <source>
        <dbReference type="ARBA" id="ARBA00022490"/>
    </source>
</evidence>
<sequence length="1135" mass="127445">MDQDAGSVNTGDHAGSNLAARLKPEILHRKAPVEHLKSSPREESSQCVSHPVSPSTNVSHPPYSRLINHIPLDGTDEFDRKWYAHFYYLQKAIQGKKEEEILDVLKEISPQSNASAQTQIQVDIGLMYGIITESNVSKQYLRYLMVVAESDSFKNCIVCLQKMIELKFNKLLVSCRNQLLWLVREFVHYNVPGLDTLLIGLMRYITGGDPNRTTTWLAATIVKILHEHESWLLSSSSLIPFVFDTFARAVMDHTGTAQASLLKEEIDLCTLLWNQRFSDVAQLGREVVRILNDGKEIPGIQALWKQLRSVKDATLNQPRENSIDLLSISQLMMIPTPKNYLAYRLSPKMEEHLLFMMERVQLGYIPRYQRWFAMEFLSNIGSEALVPDLIRYVCAVYRPPQNVANPKVTPRYHILGWLYLLCSKSPANLARAQLAIFIDCLYFRETDDVMTIEPALLLMVKSIKSHPSLTLALLQFLIFAVEKFAPSITNKQMMQKGVSTAFGVILKQRIVASLQPLQSFPLLGTNAPEIASELHRIFPEHFAATDTSKAMKDEGETHSAPSNIHTNELAQYQTSLSDDSEAVKTSLSQESIASEPSPRAQVFARSAPEPTFLSASPLRTPSPITSDASSSPKQSTADSTSLSSSSFLPDHSETQSDNSFASLNILNSHLQIQDNDLEVPPILISLGEHTWKRLQECILISGTYSSSVFKASMEQMLTSWIRSDTAAELAQSLGTFLHQIMEKMLLCSHIGVLDESSTTRGSAFNVFLKLLLDQPTDLYLPVLESMYNRDASIGFRLLACCCMDVRERAIDEALAPYTSFVKHLDGTLSQFCIKDLLLVQQIDDARTIARNSIGLSSTEARDTVEMTGVEFAVLRILPYFFSNADHPFLVKIMSRCESLVEFLVGHVTPSMLLSITSWIFLKKIALFKHRMTNILLASLHWSSWKQFVLWDLILIELQAARSASATKAFMAAARKVFMCADPDEHVETLMGLAKCLIHFTPDANILQCIFKLPERYKEVTNGILSCWMDQHADIVKNYILVILHTMGNEPKTLSNDVNQILLNLESLQNIRVKVNSGLELLQDGMVVGALRRILNSEGSKQNAISFPTLWRLVQVKNVIESTSTFPLEKKQKVGP</sequence>
<feature type="domain" description="Ints3-like C-terminal" evidence="8">
    <location>
        <begin position="895"/>
        <end position="1096"/>
    </location>
</feature>
<name>F0W305_9STRA</name>
<comment type="similarity">
    <text evidence="3">Belongs to the Integrator subunit 3 family.</text>
</comment>
<evidence type="ECO:0000256" key="6">
    <source>
        <dbReference type="SAM" id="MobiDB-lite"/>
    </source>
</evidence>
<feature type="domain" description="Integrator complex subunit 3 N-terminal" evidence="7">
    <location>
        <begin position="120"/>
        <end position="524"/>
    </location>
</feature>
<feature type="region of interest" description="Disordered" evidence="6">
    <location>
        <begin position="547"/>
        <end position="653"/>
    </location>
</feature>
<dbReference type="Pfam" id="PF24566">
    <property type="entry name" value="HEAT_Ints3_C"/>
    <property type="match status" value="1"/>
</dbReference>
<evidence type="ECO:0000256" key="2">
    <source>
        <dbReference type="ARBA" id="ARBA00004496"/>
    </source>
</evidence>
<feature type="compositionally biased region" description="Polar residues" evidence="6">
    <location>
        <begin position="1"/>
        <end position="10"/>
    </location>
</feature>
<evidence type="ECO:0000313" key="9">
    <source>
        <dbReference type="EMBL" id="CCA15442.1"/>
    </source>
</evidence>
<protein>
    <submittedName>
        <fullName evidence="9">Integrator complex subunit 3 putative</fullName>
    </submittedName>
</protein>
<feature type="compositionally biased region" description="Low complexity" evidence="6">
    <location>
        <begin position="635"/>
        <end position="649"/>
    </location>
</feature>
<keyword evidence="4" id="KW-0963">Cytoplasm</keyword>
<comment type="subcellular location">
    <subcellularLocation>
        <location evidence="2">Cytoplasm</location>
    </subcellularLocation>
    <subcellularLocation>
        <location evidence="1">Nucleus</location>
    </subcellularLocation>
</comment>
<dbReference type="AlphaFoldDB" id="F0W305"/>
<feature type="compositionally biased region" description="Polar residues" evidence="6">
    <location>
        <begin position="613"/>
        <end position="634"/>
    </location>
</feature>
<organism evidence="9">
    <name type="scientific">Albugo laibachii Nc14</name>
    <dbReference type="NCBI Taxonomy" id="890382"/>
    <lineage>
        <taxon>Eukaryota</taxon>
        <taxon>Sar</taxon>
        <taxon>Stramenopiles</taxon>
        <taxon>Oomycota</taxon>
        <taxon>Peronosporomycetes</taxon>
        <taxon>Albuginales</taxon>
        <taxon>Albuginaceae</taxon>
        <taxon>Albugo</taxon>
    </lineage>
</organism>
<dbReference type="HOGENOM" id="CLU_295542_0_0_1"/>
<evidence type="ECO:0000256" key="5">
    <source>
        <dbReference type="ARBA" id="ARBA00023242"/>
    </source>
</evidence>
<dbReference type="InterPro" id="IPR056518">
    <property type="entry name" value="HEAT_Ints3_C"/>
</dbReference>
<dbReference type="PANTHER" id="PTHR13587">
    <property type="entry name" value="INTEGRATOR COMPLEX SUBUNIT 3"/>
    <property type="match status" value="1"/>
</dbReference>